<keyword evidence="4" id="KW-0812">Transmembrane</keyword>
<proteinExistence type="predicted"/>
<sequence length="285" mass="31114">MHIKPKYSLYISPNLLPCLLAGTIIIAAILAINSLLPQQTLVRTTFPTGMAPGAIHTGLILVSFLGGGALPPALFLPLLRDARARETQLVESQAVLEALNNELHQQATRDGLLGIANRREFERVLKLEWGRSAREHQPLSLLMIDVDHFKIFNDTYGHLQGDRCLQEVTAVLNQASNRPGDLLARYGGEEMVILVPRTDLEGAKALAQRIQALLAERGIAFHASPVGNEVTVSIGVSTVMPTRHLDPHALIQQADEGLYTAKANGRNQTCTVPQIRLLTQREAIG</sequence>
<keyword evidence="7" id="KW-1185">Reference proteome</keyword>
<feature type="domain" description="GGDEF" evidence="5">
    <location>
        <begin position="137"/>
        <end position="274"/>
    </location>
</feature>
<dbReference type="PANTHER" id="PTHR45138:SF9">
    <property type="entry name" value="DIGUANYLATE CYCLASE DGCM-RELATED"/>
    <property type="match status" value="1"/>
</dbReference>
<comment type="cofactor">
    <cofactor evidence="1">
        <name>Mg(2+)</name>
        <dbReference type="ChEBI" id="CHEBI:18420"/>
    </cofactor>
</comment>
<dbReference type="SMART" id="SM00267">
    <property type="entry name" value="GGDEF"/>
    <property type="match status" value="1"/>
</dbReference>
<dbReference type="PROSITE" id="PS50887">
    <property type="entry name" value="GGDEF"/>
    <property type="match status" value="1"/>
</dbReference>
<dbReference type="KEGG" id="hco:LOKO_03208"/>
<evidence type="ECO:0000313" key="6">
    <source>
        <dbReference type="EMBL" id="AMD02254.1"/>
    </source>
</evidence>
<dbReference type="GO" id="GO:1902201">
    <property type="term" value="P:negative regulation of bacterial-type flagellum-dependent cell motility"/>
    <property type="evidence" value="ECO:0007669"/>
    <property type="project" value="TreeGrafter"/>
</dbReference>
<comment type="catalytic activity">
    <reaction evidence="3">
        <text>2 GTP = 3',3'-c-di-GMP + 2 diphosphate</text>
        <dbReference type="Rhea" id="RHEA:24898"/>
        <dbReference type="ChEBI" id="CHEBI:33019"/>
        <dbReference type="ChEBI" id="CHEBI:37565"/>
        <dbReference type="ChEBI" id="CHEBI:58805"/>
        <dbReference type="EC" id="2.7.7.65"/>
    </reaction>
</comment>
<evidence type="ECO:0000259" key="5">
    <source>
        <dbReference type="PROSITE" id="PS50887"/>
    </source>
</evidence>
<dbReference type="Proteomes" id="UP000063387">
    <property type="component" value="Chromosome"/>
</dbReference>
<evidence type="ECO:0000313" key="7">
    <source>
        <dbReference type="Proteomes" id="UP000063387"/>
    </source>
</evidence>
<dbReference type="InterPro" id="IPR050469">
    <property type="entry name" value="Diguanylate_Cyclase"/>
</dbReference>
<dbReference type="OrthoDB" id="73375at2"/>
<accession>A0A125R0L5</accession>
<dbReference type="SUPFAM" id="SSF55073">
    <property type="entry name" value="Nucleotide cyclase"/>
    <property type="match status" value="1"/>
</dbReference>
<evidence type="ECO:0000256" key="2">
    <source>
        <dbReference type="ARBA" id="ARBA00012528"/>
    </source>
</evidence>
<reference evidence="6 7" key="2">
    <citation type="submission" date="2016-02" db="EMBL/GenBank/DDBJ databases">
        <authorList>
            <person name="Wen L."/>
            <person name="He K."/>
            <person name="Yang H."/>
        </authorList>
    </citation>
    <scope>NUCLEOTIDE SEQUENCE [LARGE SCALE GENOMIC DNA]</scope>
    <source>
        <strain evidence="6 7">AGD 8-3</strain>
    </source>
</reference>
<dbReference type="GO" id="GO:0043709">
    <property type="term" value="P:cell adhesion involved in single-species biofilm formation"/>
    <property type="evidence" value="ECO:0007669"/>
    <property type="project" value="TreeGrafter"/>
</dbReference>
<dbReference type="STRING" id="507626.LOKO_03208"/>
<dbReference type="InterPro" id="IPR000160">
    <property type="entry name" value="GGDEF_dom"/>
</dbReference>
<dbReference type="PATRIC" id="fig|507626.3.peg.3203"/>
<dbReference type="FunFam" id="3.30.70.270:FF:000001">
    <property type="entry name" value="Diguanylate cyclase domain protein"/>
    <property type="match status" value="1"/>
</dbReference>
<dbReference type="EMBL" id="CP014226">
    <property type="protein sequence ID" value="AMD02254.1"/>
    <property type="molecule type" value="Genomic_DNA"/>
</dbReference>
<dbReference type="GO" id="GO:0005886">
    <property type="term" value="C:plasma membrane"/>
    <property type="evidence" value="ECO:0007669"/>
    <property type="project" value="TreeGrafter"/>
</dbReference>
<dbReference type="InterPro" id="IPR043128">
    <property type="entry name" value="Rev_trsase/Diguanyl_cyclase"/>
</dbReference>
<evidence type="ECO:0000256" key="4">
    <source>
        <dbReference type="SAM" id="Phobius"/>
    </source>
</evidence>
<dbReference type="PANTHER" id="PTHR45138">
    <property type="entry name" value="REGULATORY COMPONENTS OF SENSORY TRANSDUCTION SYSTEM"/>
    <property type="match status" value="1"/>
</dbReference>
<dbReference type="AlphaFoldDB" id="A0A125R0L5"/>
<dbReference type="Gene3D" id="3.30.70.270">
    <property type="match status" value="1"/>
</dbReference>
<evidence type="ECO:0000256" key="3">
    <source>
        <dbReference type="ARBA" id="ARBA00034247"/>
    </source>
</evidence>
<evidence type="ECO:0000256" key="1">
    <source>
        <dbReference type="ARBA" id="ARBA00001946"/>
    </source>
</evidence>
<dbReference type="Pfam" id="PF00990">
    <property type="entry name" value="GGDEF"/>
    <property type="match status" value="1"/>
</dbReference>
<dbReference type="NCBIfam" id="TIGR00254">
    <property type="entry name" value="GGDEF"/>
    <property type="match status" value="1"/>
</dbReference>
<dbReference type="InterPro" id="IPR029787">
    <property type="entry name" value="Nucleotide_cyclase"/>
</dbReference>
<reference evidence="6 7" key="1">
    <citation type="journal article" date="2016" name="Genome Announc.">
        <title>Draft Genome Sequence of 'Halomonas chromatireducens' Strain AGD 8-3, a Haloalkaliphilic Chromate- and Selenite-Reducing Gammaproteobacterium.</title>
        <authorList>
            <person name="Sharko F.S."/>
            <person name="Shapovalova A.A."/>
            <person name="Tsygankova S.V."/>
            <person name="Komova A.V."/>
            <person name="Boulygina E.S."/>
            <person name="Teslyuk A.B."/>
            <person name="Gotovtsev P.M."/>
            <person name="Namsaraev Z.B."/>
            <person name="Khijniak T.V."/>
            <person name="Nedoluzhko A.V."/>
            <person name="Vasilov R.G."/>
        </authorList>
    </citation>
    <scope>NUCLEOTIDE SEQUENCE [LARGE SCALE GENOMIC DNA]</scope>
    <source>
        <strain evidence="6 7">AGD 8-3</strain>
    </source>
</reference>
<gene>
    <name evidence="6" type="primary">cph2_21</name>
    <name evidence="6" type="ORF">LOKO_03208</name>
</gene>
<keyword evidence="4" id="KW-1133">Transmembrane helix</keyword>
<dbReference type="CDD" id="cd01949">
    <property type="entry name" value="GGDEF"/>
    <property type="match status" value="1"/>
</dbReference>
<organism evidence="6 7">
    <name type="scientific">Halomonas chromatireducens</name>
    <dbReference type="NCBI Taxonomy" id="507626"/>
    <lineage>
        <taxon>Bacteria</taxon>
        <taxon>Pseudomonadati</taxon>
        <taxon>Pseudomonadota</taxon>
        <taxon>Gammaproteobacteria</taxon>
        <taxon>Oceanospirillales</taxon>
        <taxon>Halomonadaceae</taxon>
        <taxon>Halomonas</taxon>
    </lineage>
</organism>
<protein>
    <recommendedName>
        <fullName evidence="2">diguanylate cyclase</fullName>
        <ecNumber evidence="2">2.7.7.65</ecNumber>
    </recommendedName>
</protein>
<dbReference type="GO" id="GO:0052621">
    <property type="term" value="F:diguanylate cyclase activity"/>
    <property type="evidence" value="ECO:0007669"/>
    <property type="project" value="UniProtKB-EC"/>
</dbReference>
<dbReference type="EC" id="2.7.7.65" evidence="2"/>
<feature type="transmembrane region" description="Helical" evidence="4">
    <location>
        <begin position="55"/>
        <end position="79"/>
    </location>
</feature>
<name>A0A125R0L5_9GAMM</name>
<keyword evidence="4" id="KW-0472">Membrane</keyword>
<dbReference type="RefSeq" id="WP_066451531.1">
    <property type="nucleotide sequence ID" value="NZ_CP014226.1"/>
</dbReference>
<feature type="transmembrane region" description="Helical" evidence="4">
    <location>
        <begin position="12"/>
        <end position="35"/>
    </location>
</feature>